<feature type="transmembrane region" description="Helical" evidence="6">
    <location>
        <begin position="20"/>
        <end position="44"/>
    </location>
</feature>
<reference evidence="9" key="1">
    <citation type="submission" date="2023-07" db="EMBL/GenBank/DDBJ databases">
        <title>30 novel species of actinomycetes from the DSMZ collection.</title>
        <authorList>
            <person name="Nouioui I."/>
        </authorList>
    </citation>
    <scope>NUCLEOTIDE SEQUENCE [LARGE SCALE GENOMIC DNA]</scope>
    <source>
        <strain evidence="9">DSM 44917</strain>
    </source>
</reference>
<feature type="transmembrane region" description="Helical" evidence="6">
    <location>
        <begin position="147"/>
        <end position="168"/>
    </location>
</feature>
<feature type="transmembrane region" description="Helical" evidence="6">
    <location>
        <begin position="118"/>
        <end position="140"/>
    </location>
</feature>
<sequence length="495" mass="51928">MAQAELGDQGTAGAPAKRRAAALTVLVVGMLMDLLDTSIVNVALPEIQADLDASSSALQWTVAGYALPFAIGMITGGRLGDLFGRKRIFIIGLALFVLTSLLTAVAQTGGQLVGFRVAQGVAAALMVPQVIATIQVMYAPHERARPLTVAASMYAISAMTGPFLGALLTESDIAGMGWRMIFLVNIPVGIVVLIAAVYLLPDSKSETATRLDLTGMILAAVALLLLLYPLAVGHEEGWPLWTFICMALSLPALAIFVMHQRGQATSPLLPIQLFRHRSFTGGLTILVLGFATVYGFFLAFTVYLQTYEGYSIMRAGVALIWWGLVAPIFGGLALNVLGPRFGRRVVQVGLLVMILALFSMMLVMNEYGPDAGSGILALPMVLGGIGGGLSLVLVVDYAISDVPVTEAGSASGVLNAVQQVGAAIGVSAVGALFFDLVPEEMSPTFQQEASDAFGLTMILPICMVAVALVASFLLPRRVSHPEAPPTTVEEPVTAG</sequence>
<keyword evidence="4 6" id="KW-0472">Membrane</keyword>
<keyword evidence="3 6" id="KW-1133">Transmembrane helix</keyword>
<dbReference type="Proteomes" id="UP001183388">
    <property type="component" value="Unassembled WGS sequence"/>
</dbReference>
<accession>A0ABU2LC38</accession>
<keyword evidence="9" id="KW-1185">Reference proteome</keyword>
<organism evidence="8 9">
    <name type="scientific">Streptomyces boetiae</name>
    <dbReference type="NCBI Taxonomy" id="3075541"/>
    <lineage>
        <taxon>Bacteria</taxon>
        <taxon>Bacillati</taxon>
        <taxon>Actinomycetota</taxon>
        <taxon>Actinomycetes</taxon>
        <taxon>Kitasatosporales</taxon>
        <taxon>Streptomycetaceae</taxon>
        <taxon>Streptomyces</taxon>
    </lineage>
</organism>
<dbReference type="InterPro" id="IPR020846">
    <property type="entry name" value="MFS_dom"/>
</dbReference>
<dbReference type="Pfam" id="PF07690">
    <property type="entry name" value="MFS_1"/>
    <property type="match status" value="1"/>
</dbReference>
<proteinExistence type="predicted"/>
<dbReference type="EMBL" id="JAVREN010000027">
    <property type="protein sequence ID" value="MDT0308872.1"/>
    <property type="molecule type" value="Genomic_DNA"/>
</dbReference>
<dbReference type="Gene3D" id="1.20.1720.10">
    <property type="entry name" value="Multidrug resistance protein D"/>
    <property type="match status" value="1"/>
</dbReference>
<feature type="transmembrane region" description="Helical" evidence="6">
    <location>
        <begin position="279"/>
        <end position="304"/>
    </location>
</feature>
<dbReference type="PANTHER" id="PTHR42718:SF39">
    <property type="entry name" value="ACTINORHODIN TRANSPORTER-RELATED"/>
    <property type="match status" value="1"/>
</dbReference>
<evidence type="ECO:0000313" key="8">
    <source>
        <dbReference type="EMBL" id="MDT0308872.1"/>
    </source>
</evidence>
<feature type="transmembrane region" description="Helical" evidence="6">
    <location>
        <begin position="88"/>
        <end position="106"/>
    </location>
</feature>
<protein>
    <submittedName>
        <fullName evidence="8">MFS transporter</fullName>
    </submittedName>
</protein>
<feature type="transmembrane region" description="Helical" evidence="6">
    <location>
        <begin position="316"/>
        <end position="338"/>
    </location>
</feature>
<comment type="caution">
    <text evidence="8">The sequence shown here is derived from an EMBL/GenBank/DDBJ whole genome shotgun (WGS) entry which is preliminary data.</text>
</comment>
<dbReference type="PROSITE" id="PS50850">
    <property type="entry name" value="MFS"/>
    <property type="match status" value="1"/>
</dbReference>
<evidence type="ECO:0000256" key="4">
    <source>
        <dbReference type="ARBA" id="ARBA00023136"/>
    </source>
</evidence>
<feature type="transmembrane region" description="Helical" evidence="6">
    <location>
        <begin position="376"/>
        <end position="399"/>
    </location>
</feature>
<evidence type="ECO:0000313" key="9">
    <source>
        <dbReference type="Proteomes" id="UP001183388"/>
    </source>
</evidence>
<dbReference type="SUPFAM" id="SSF103473">
    <property type="entry name" value="MFS general substrate transporter"/>
    <property type="match status" value="1"/>
</dbReference>
<dbReference type="CDD" id="cd17321">
    <property type="entry name" value="MFS_MMR_MDR_like"/>
    <property type="match status" value="1"/>
</dbReference>
<dbReference type="PANTHER" id="PTHR42718">
    <property type="entry name" value="MAJOR FACILITATOR SUPERFAMILY MULTIDRUG TRANSPORTER MFSC"/>
    <property type="match status" value="1"/>
</dbReference>
<keyword evidence="2 6" id="KW-0812">Transmembrane</keyword>
<dbReference type="RefSeq" id="WP_311631813.1">
    <property type="nucleotide sequence ID" value="NZ_JAVREN010000027.1"/>
</dbReference>
<feature type="transmembrane region" description="Helical" evidence="6">
    <location>
        <begin position="411"/>
        <end position="433"/>
    </location>
</feature>
<evidence type="ECO:0000256" key="3">
    <source>
        <dbReference type="ARBA" id="ARBA00022989"/>
    </source>
</evidence>
<evidence type="ECO:0000256" key="6">
    <source>
        <dbReference type="SAM" id="Phobius"/>
    </source>
</evidence>
<dbReference type="InterPro" id="IPR036259">
    <property type="entry name" value="MFS_trans_sf"/>
</dbReference>
<feature type="transmembrane region" description="Helical" evidence="6">
    <location>
        <begin position="453"/>
        <end position="474"/>
    </location>
</feature>
<dbReference type="InterPro" id="IPR011701">
    <property type="entry name" value="MFS"/>
</dbReference>
<gene>
    <name evidence="8" type="ORF">RM780_18175</name>
</gene>
<evidence type="ECO:0000256" key="2">
    <source>
        <dbReference type="ARBA" id="ARBA00022692"/>
    </source>
</evidence>
<feature type="transmembrane region" description="Helical" evidence="6">
    <location>
        <begin position="180"/>
        <end position="201"/>
    </location>
</feature>
<feature type="transmembrane region" description="Helical" evidence="6">
    <location>
        <begin position="345"/>
        <end position="364"/>
    </location>
</feature>
<comment type="subcellular location">
    <subcellularLocation>
        <location evidence="1">Cell membrane</location>
        <topology evidence="1">Multi-pass membrane protein</topology>
    </subcellularLocation>
</comment>
<dbReference type="Gene3D" id="1.20.1250.20">
    <property type="entry name" value="MFS general substrate transporter like domains"/>
    <property type="match status" value="1"/>
</dbReference>
<name>A0ABU2LC38_9ACTN</name>
<feature type="transmembrane region" description="Helical" evidence="6">
    <location>
        <begin position="238"/>
        <end position="258"/>
    </location>
</feature>
<evidence type="ECO:0000259" key="7">
    <source>
        <dbReference type="PROSITE" id="PS50850"/>
    </source>
</evidence>
<evidence type="ECO:0000256" key="1">
    <source>
        <dbReference type="ARBA" id="ARBA00004651"/>
    </source>
</evidence>
<keyword evidence="5" id="KW-0046">Antibiotic resistance</keyword>
<feature type="domain" description="Major facilitator superfamily (MFS) profile" evidence="7">
    <location>
        <begin position="22"/>
        <end position="478"/>
    </location>
</feature>
<evidence type="ECO:0000256" key="5">
    <source>
        <dbReference type="ARBA" id="ARBA00023251"/>
    </source>
</evidence>
<feature type="transmembrane region" description="Helical" evidence="6">
    <location>
        <begin position="56"/>
        <end position="76"/>
    </location>
</feature>
<feature type="transmembrane region" description="Helical" evidence="6">
    <location>
        <begin position="213"/>
        <end position="232"/>
    </location>
</feature>